<gene>
    <name evidence="3" type="ORF">SAMN02745168_1049</name>
</gene>
<organism evidence="3 4">
    <name type="scientific">Papillibacter cinnamivorans DSM 12816</name>
    <dbReference type="NCBI Taxonomy" id="1122930"/>
    <lineage>
        <taxon>Bacteria</taxon>
        <taxon>Bacillati</taxon>
        <taxon>Bacillota</taxon>
        <taxon>Clostridia</taxon>
        <taxon>Eubacteriales</taxon>
        <taxon>Oscillospiraceae</taxon>
        <taxon>Papillibacter</taxon>
    </lineage>
</organism>
<accession>A0A1W1ZGX7</accession>
<keyword evidence="1" id="KW-1133">Transmembrane helix</keyword>
<keyword evidence="4" id="KW-1185">Reference proteome</keyword>
<dbReference type="InterPro" id="IPR026870">
    <property type="entry name" value="Zinc_ribbon_dom"/>
</dbReference>
<reference evidence="3 4" key="1">
    <citation type="submission" date="2017-04" db="EMBL/GenBank/DDBJ databases">
        <authorList>
            <person name="Afonso C.L."/>
            <person name="Miller P.J."/>
            <person name="Scott M.A."/>
            <person name="Spackman E."/>
            <person name="Goraichik I."/>
            <person name="Dimitrov K.M."/>
            <person name="Suarez D.L."/>
            <person name="Swayne D.E."/>
        </authorList>
    </citation>
    <scope>NUCLEOTIDE SEQUENCE [LARGE SCALE GENOMIC DNA]</scope>
    <source>
        <strain evidence="3 4">DSM 12816</strain>
    </source>
</reference>
<proteinExistence type="predicted"/>
<keyword evidence="1" id="KW-0812">Transmembrane</keyword>
<dbReference type="OrthoDB" id="9785675at2"/>
<keyword evidence="1" id="KW-0472">Membrane</keyword>
<dbReference type="EMBL" id="FWXW01000002">
    <property type="protein sequence ID" value="SMC47311.1"/>
    <property type="molecule type" value="Genomic_DNA"/>
</dbReference>
<protein>
    <submittedName>
        <fullName evidence="3">Zinc-ribbon domain-containing protein</fullName>
    </submittedName>
</protein>
<evidence type="ECO:0000313" key="4">
    <source>
        <dbReference type="Proteomes" id="UP000192790"/>
    </source>
</evidence>
<evidence type="ECO:0000259" key="2">
    <source>
        <dbReference type="Pfam" id="PF13240"/>
    </source>
</evidence>
<feature type="domain" description="Zinc-ribbon" evidence="2">
    <location>
        <begin position="3"/>
        <end position="22"/>
    </location>
</feature>
<sequence>MTCSKCGKQIPDESIFCMYCGKTIKFETDALNKYIETKNVNNKESSIVKEKDDSESKNQEKKKDMTVPIIIGIILGILAAFFKPIFILIAIIAFLIWLYSDFFIK</sequence>
<dbReference type="RefSeq" id="WP_159448014.1">
    <property type="nucleotide sequence ID" value="NZ_FWXW01000002.1"/>
</dbReference>
<evidence type="ECO:0000256" key="1">
    <source>
        <dbReference type="SAM" id="Phobius"/>
    </source>
</evidence>
<dbReference type="AlphaFoldDB" id="A0A1W1ZGX7"/>
<dbReference type="Proteomes" id="UP000192790">
    <property type="component" value="Unassembled WGS sequence"/>
</dbReference>
<feature type="transmembrane region" description="Helical" evidence="1">
    <location>
        <begin position="66"/>
        <end position="99"/>
    </location>
</feature>
<evidence type="ECO:0000313" key="3">
    <source>
        <dbReference type="EMBL" id="SMC47311.1"/>
    </source>
</evidence>
<name>A0A1W1ZGX7_9FIRM</name>
<dbReference type="Pfam" id="PF13240">
    <property type="entry name" value="Zn_Ribbon_1"/>
    <property type="match status" value="1"/>
</dbReference>